<dbReference type="EMBL" id="JAOSIW010000035">
    <property type="protein sequence ID" value="MDO8054736.1"/>
    <property type="molecule type" value="Genomic_DNA"/>
</dbReference>
<dbReference type="PANTHER" id="PTHR30481:SF3">
    <property type="entry name" value="DNA ADENINE METHYLASE"/>
    <property type="match status" value="1"/>
</dbReference>
<dbReference type="PANTHER" id="PTHR30481">
    <property type="entry name" value="DNA ADENINE METHYLASE"/>
    <property type="match status" value="1"/>
</dbReference>
<organism evidence="7 8">
    <name type="scientific">Candidatus Phytoplasma australasiaticum subsp. australasiaticum</name>
    <dbReference type="NCBI Taxonomy" id="2832407"/>
    <lineage>
        <taxon>Bacteria</taxon>
        <taxon>Bacillati</taxon>
        <taxon>Mycoplasmatota</taxon>
        <taxon>Mollicutes</taxon>
        <taxon>Acholeplasmatales</taxon>
        <taxon>Acholeplasmataceae</taxon>
        <taxon>Candidatus Phytoplasma</taxon>
        <taxon>16SrII (Peanut WB group)</taxon>
        <taxon>Candidatus Phytoplasma australasiaticum</taxon>
    </lineage>
</organism>
<comment type="catalytic activity">
    <reaction evidence="6">
        <text>a 2'-deoxyadenosine in DNA + S-adenosyl-L-methionine = an N(6)-methyl-2'-deoxyadenosine in DNA + S-adenosyl-L-homocysteine + H(+)</text>
        <dbReference type="Rhea" id="RHEA:15197"/>
        <dbReference type="Rhea" id="RHEA-COMP:12418"/>
        <dbReference type="Rhea" id="RHEA-COMP:12419"/>
        <dbReference type="ChEBI" id="CHEBI:15378"/>
        <dbReference type="ChEBI" id="CHEBI:57856"/>
        <dbReference type="ChEBI" id="CHEBI:59789"/>
        <dbReference type="ChEBI" id="CHEBI:90615"/>
        <dbReference type="ChEBI" id="CHEBI:90616"/>
        <dbReference type="EC" id="2.1.1.72"/>
    </reaction>
</comment>
<dbReference type="InterPro" id="IPR023095">
    <property type="entry name" value="Ade_MeTrfase_dom_2"/>
</dbReference>
<dbReference type="Gene3D" id="1.10.1020.10">
    <property type="entry name" value="Adenine-specific Methyltransferase, Domain 2"/>
    <property type="match status" value="1"/>
</dbReference>
<dbReference type="EC" id="2.1.1.72" evidence="2"/>
<protein>
    <recommendedName>
        <fullName evidence="2">site-specific DNA-methyltransferase (adenine-specific)</fullName>
        <ecNumber evidence="2">2.1.1.72</ecNumber>
    </recommendedName>
</protein>
<dbReference type="Pfam" id="PF02086">
    <property type="entry name" value="MethyltransfD12"/>
    <property type="match status" value="1"/>
</dbReference>
<gene>
    <name evidence="7" type="ORF">OC696_02580</name>
</gene>
<dbReference type="RefSeq" id="WP_304516115.1">
    <property type="nucleotide sequence ID" value="NZ_JAOSIW010000035.1"/>
</dbReference>
<accession>A0AAP5CPR5</accession>
<evidence type="ECO:0000256" key="1">
    <source>
        <dbReference type="ARBA" id="ARBA00006594"/>
    </source>
</evidence>
<dbReference type="GO" id="GO:0043565">
    <property type="term" value="F:sequence-specific DNA binding"/>
    <property type="evidence" value="ECO:0007669"/>
    <property type="project" value="TreeGrafter"/>
</dbReference>
<dbReference type="SUPFAM" id="SSF53335">
    <property type="entry name" value="S-adenosyl-L-methionine-dependent methyltransferases"/>
    <property type="match status" value="1"/>
</dbReference>
<reference evidence="7 8" key="1">
    <citation type="journal article" date="2023" name="Int. J. Syst. Evol. Microbiol.">
        <title>The observation of taxonomic boundaries for the 16SrII and 16SrXXV phytoplasmas using genome-based delimitation.</title>
        <authorList>
            <person name="Rodrigues Jardim B."/>
            <person name="Tran-Nguyen L.T.T."/>
            <person name="Gambley C."/>
            <person name="Al-Sadi A.M."/>
            <person name="Al-Subhi A.M."/>
            <person name="Foissac X."/>
            <person name="Salar P."/>
            <person name="Cai H."/>
            <person name="Yang J.Y."/>
            <person name="Davis R."/>
            <person name="Jones L."/>
            <person name="Rodoni B."/>
            <person name="Constable F.E."/>
        </authorList>
    </citation>
    <scope>NUCLEOTIDE SEQUENCE [LARGE SCALE GENOMIC DNA]</scope>
    <source>
        <strain evidence="7">BAWM-OMN-P26</strain>
    </source>
</reference>
<dbReference type="GO" id="GO:0009307">
    <property type="term" value="P:DNA restriction-modification system"/>
    <property type="evidence" value="ECO:0007669"/>
    <property type="project" value="InterPro"/>
</dbReference>
<dbReference type="InterPro" id="IPR029063">
    <property type="entry name" value="SAM-dependent_MTases_sf"/>
</dbReference>
<comment type="caution">
    <text evidence="7">The sequence shown here is derived from an EMBL/GenBank/DDBJ whole genome shotgun (WGS) entry which is preliminary data.</text>
</comment>
<dbReference type="InterPro" id="IPR002052">
    <property type="entry name" value="DNA_methylase_N6_adenine_CS"/>
</dbReference>
<evidence type="ECO:0000313" key="8">
    <source>
        <dbReference type="Proteomes" id="UP001170651"/>
    </source>
</evidence>
<dbReference type="GO" id="GO:0009007">
    <property type="term" value="F:site-specific DNA-methyltransferase (adenine-specific) activity"/>
    <property type="evidence" value="ECO:0007669"/>
    <property type="project" value="UniProtKB-EC"/>
</dbReference>
<keyword evidence="8" id="KW-1185">Reference proteome</keyword>
<evidence type="ECO:0000256" key="5">
    <source>
        <dbReference type="ARBA" id="ARBA00022691"/>
    </source>
</evidence>
<evidence type="ECO:0000256" key="4">
    <source>
        <dbReference type="ARBA" id="ARBA00022679"/>
    </source>
</evidence>
<name>A0AAP5CPR5_9MOLU</name>
<comment type="similarity">
    <text evidence="1">Belongs to the N(4)/N(6)-methyltransferase family.</text>
</comment>
<dbReference type="Proteomes" id="UP001170651">
    <property type="component" value="Unassembled WGS sequence"/>
</dbReference>
<dbReference type="InterPro" id="IPR012327">
    <property type="entry name" value="MeTrfase_D12"/>
</dbReference>
<evidence type="ECO:0000313" key="7">
    <source>
        <dbReference type="EMBL" id="MDO8054736.1"/>
    </source>
</evidence>
<proteinExistence type="inferred from homology"/>
<evidence type="ECO:0000256" key="3">
    <source>
        <dbReference type="ARBA" id="ARBA00022603"/>
    </source>
</evidence>
<keyword evidence="4" id="KW-0808">Transferase</keyword>
<dbReference type="GO" id="GO:1904047">
    <property type="term" value="F:S-adenosyl-L-methionine binding"/>
    <property type="evidence" value="ECO:0007669"/>
    <property type="project" value="TreeGrafter"/>
</dbReference>
<sequence length="193" mass="23069">MTKHNKKQAFKHLLNQYNQNSRKSKKLTRSAIFYVLNKYAFQGITRYDRHNNLKSTFGYKPKQKTPIINLNQLIAYQHHFQKNKHGLYCRDFRKIIASSQQGDFLFCDPPYYYEGMKEKNFYQKPFTFTDHQQLALELHQATKRGVKWLYTNYATPAILNLFPNANLIKIKTTTNHYFANKNSKQEIIIKNYI</sequence>
<dbReference type="Gene3D" id="3.40.50.150">
    <property type="entry name" value="Vaccinia Virus protein VP39"/>
    <property type="match status" value="1"/>
</dbReference>
<keyword evidence="3 7" id="KW-0489">Methyltransferase</keyword>
<dbReference type="GO" id="GO:0032259">
    <property type="term" value="P:methylation"/>
    <property type="evidence" value="ECO:0007669"/>
    <property type="project" value="UniProtKB-KW"/>
</dbReference>
<dbReference type="GO" id="GO:0006298">
    <property type="term" value="P:mismatch repair"/>
    <property type="evidence" value="ECO:0007669"/>
    <property type="project" value="TreeGrafter"/>
</dbReference>
<evidence type="ECO:0000256" key="6">
    <source>
        <dbReference type="ARBA" id="ARBA00047942"/>
    </source>
</evidence>
<keyword evidence="5" id="KW-0949">S-adenosyl-L-methionine</keyword>
<dbReference type="PROSITE" id="PS00092">
    <property type="entry name" value="N6_MTASE"/>
    <property type="match status" value="1"/>
</dbReference>
<dbReference type="AlphaFoldDB" id="A0AAP5CPR5"/>
<evidence type="ECO:0000256" key="2">
    <source>
        <dbReference type="ARBA" id="ARBA00011900"/>
    </source>
</evidence>